<keyword evidence="5" id="KW-0472">Membrane</keyword>
<dbReference type="GO" id="GO:0006935">
    <property type="term" value="P:chemotaxis"/>
    <property type="evidence" value="ECO:0007669"/>
    <property type="project" value="InterPro"/>
</dbReference>
<dbReference type="InterPro" id="IPR004090">
    <property type="entry name" value="Chemotax_Me-accpt_rcpt"/>
</dbReference>
<comment type="similarity">
    <text evidence="2">Belongs to the methyl-accepting chemotaxis (MCP) protein family.</text>
</comment>
<comment type="caution">
    <text evidence="7">The sequence shown here is derived from an EMBL/GenBank/DDBJ whole genome shotgun (WGS) entry which is preliminary data.</text>
</comment>
<keyword evidence="4" id="KW-0175">Coiled coil</keyword>
<dbReference type="GO" id="GO:0007165">
    <property type="term" value="P:signal transduction"/>
    <property type="evidence" value="ECO:0007669"/>
    <property type="project" value="UniProtKB-KW"/>
</dbReference>
<sequence>MKILKQRRTKEKNQPEVSKWMSRFKQREMKADAKTSVSNRKLIHKLYGLIALIVLICVIAAGLIFTNASRVEETSASLDQSARFQQDFSNLVNELNTTSIKYYQLVSSGYSKDVVEDAEESLSNARTIFDELNQTISSDSSLHNYFTNLDTALTDYRSIYEENFTTIFVGDEQDRIAMRVTPVITRNLQVIENVNSRIVSQLEAERETVSQEMETALQTSSTVIMGALLILIIVPLITLLIFAATLKQGVTYVMNRIRHYHEGDLAFTQSKSRKDEFGLIDERLSKMGSQLDQLIKQSQSVATEVVNVVRTTSDQSDQQMQGMNDIEMMMQAFSDEMEKQTDFTGTISATTEEVSASAEEIQTSMQHMNARLQGVKSISVNGKDLMIVLEQTMNKLTDQTYSTKARIDSIESKLDHITSFIQGIDDIADQTNLLAINASIEAAKAGKEGRTFAVVADEIRKLSQGTNTFSNQTKDVLASLLEEVEAVVKTFESFERQTKQSLDQTKQSTELFETIAVDNEKLTQEQSEINQSVEQINLAIEDVATSVTELANGATGLQHKIQEVTNIIEDQGKRQEELTTNVKSLEETAGRLVNK</sequence>
<organism evidence="7 8">
    <name type="scientific">Halolactibacillus alkaliphilus</name>
    <dbReference type="NCBI Taxonomy" id="442899"/>
    <lineage>
        <taxon>Bacteria</taxon>
        <taxon>Bacillati</taxon>
        <taxon>Bacillota</taxon>
        <taxon>Bacilli</taxon>
        <taxon>Bacillales</taxon>
        <taxon>Bacillaceae</taxon>
        <taxon>Halolactibacillus</taxon>
    </lineage>
</organism>
<dbReference type="Pfam" id="PF00015">
    <property type="entry name" value="MCPsignal"/>
    <property type="match status" value="1"/>
</dbReference>
<feature type="transmembrane region" description="Helical" evidence="5">
    <location>
        <begin position="223"/>
        <end position="246"/>
    </location>
</feature>
<dbReference type="GO" id="GO:0016020">
    <property type="term" value="C:membrane"/>
    <property type="evidence" value="ECO:0007669"/>
    <property type="project" value="InterPro"/>
</dbReference>
<feature type="coiled-coil region" evidence="4">
    <location>
        <begin position="568"/>
        <end position="595"/>
    </location>
</feature>
<dbReference type="PRINTS" id="PR00260">
    <property type="entry name" value="CHEMTRNSDUCR"/>
</dbReference>
<dbReference type="AlphaFoldDB" id="A0A511X4Y5"/>
<dbReference type="Gene3D" id="1.10.287.950">
    <property type="entry name" value="Methyl-accepting chemotaxis protein"/>
    <property type="match status" value="1"/>
</dbReference>
<dbReference type="SMART" id="SM00283">
    <property type="entry name" value="MA"/>
    <property type="match status" value="1"/>
</dbReference>
<protein>
    <submittedName>
        <fullName evidence="7">Methyl-accepting chemotaxis protein</fullName>
    </submittedName>
</protein>
<keyword evidence="5" id="KW-0812">Transmembrane</keyword>
<keyword evidence="5" id="KW-1133">Transmembrane helix</keyword>
<evidence type="ECO:0000256" key="1">
    <source>
        <dbReference type="ARBA" id="ARBA00023224"/>
    </source>
</evidence>
<dbReference type="SUPFAM" id="SSF58104">
    <property type="entry name" value="Methyl-accepting chemotaxis protein (MCP) signaling domain"/>
    <property type="match status" value="1"/>
</dbReference>
<evidence type="ECO:0000313" key="7">
    <source>
        <dbReference type="EMBL" id="GEN58016.1"/>
    </source>
</evidence>
<proteinExistence type="inferred from homology"/>
<dbReference type="GO" id="GO:0004888">
    <property type="term" value="F:transmembrane signaling receptor activity"/>
    <property type="evidence" value="ECO:0007669"/>
    <property type="project" value="InterPro"/>
</dbReference>
<feature type="domain" description="Methyl-accepting transducer" evidence="6">
    <location>
        <begin position="315"/>
        <end position="551"/>
    </location>
</feature>
<evidence type="ECO:0000256" key="3">
    <source>
        <dbReference type="PROSITE-ProRule" id="PRU00284"/>
    </source>
</evidence>
<evidence type="ECO:0000256" key="5">
    <source>
        <dbReference type="SAM" id="Phobius"/>
    </source>
</evidence>
<name>A0A511X4Y5_9BACI</name>
<dbReference type="PANTHER" id="PTHR32089:SF112">
    <property type="entry name" value="LYSOZYME-LIKE PROTEIN-RELATED"/>
    <property type="match status" value="1"/>
</dbReference>
<dbReference type="RefSeq" id="WP_229675580.1">
    <property type="nucleotide sequence ID" value="NZ_BJYE01000057.1"/>
</dbReference>
<keyword evidence="8" id="KW-1185">Reference proteome</keyword>
<dbReference type="STRING" id="442899.SAMN05720591_1524"/>
<dbReference type="Gene3D" id="6.10.340.10">
    <property type="match status" value="1"/>
</dbReference>
<dbReference type="PANTHER" id="PTHR32089">
    <property type="entry name" value="METHYL-ACCEPTING CHEMOTAXIS PROTEIN MCPB"/>
    <property type="match status" value="1"/>
</dbReference>
<evidence type="ECO:0000259" key="6">
    <source>
        <dbReference type="PROSITE" id="PS50111"/>
    </source>
</evidence>
<feature type="transmembrane region" description="Helical" evidence="5">
    <location>
        <begin position="46"/>
        <end position="65"/>
    </location>
</feature>
<gene>
    <name evidence="7" type="primary">mcp40H-19</name>
    <name evidence="7" type="ORF">HAL01_24800</name>
</gene>
<evidence type="ECO:0000256" key="4">
    <source>
        <dbReference type="SAM" id="Coils"/>
    </source>
</evidence>
<dbReference type="Proteomes" id="UP000321400">
    <property type="component" value="Unassembled WGS sequence"/>
</dbReference>
<evidence type="ECO:0000313" key="8">
    <source>
        <dbReference type="Proteomes" id="UP000321400"/>
    </source>
</evidence>
<accession>A0A511X4Y5</accession>
<evidence type="ECO:0000256" key="2">
    <source>
        <dbReference type="ARBA" id="ARBA00029447"/>
    </source>
</evidence>
<dbReference type="PROSITE" id="PS50111">
    <property type="entry name" value="CHEMOTAXIS_TRANSDUC_2"/>
    <property type="match status" value="1"/>
</dbReference>
<dbReference type="InterPro" id="IPR004089">
    <property type="entry name" value="MCPsignal_dom"/>
</dbReference>
<reference evidence="7 8" key="1">
    <citation type="submission" date="2019-07" db="EMBL/GenBank/DDBJ databases">
        <title>Whole genome shotgun sequence of Halolactibacillus alkaliphilus NBRC 103919.</title>
        <authorList>
            <person name="Hosoyama A."/>
            <person name="Uohara A."/>
            <person name="Ohji S."/>
            <person name="Ichikawa N."/>
        </authorList>
    </citation>
    <scope>NUCLEOTIDE SEQUENCE [LARGE SCALE GENOMIC DNA]</scope>
    <source>
        <strain evidence="7 8">NBRC 103919</strain>
    </source>
</reference>
<keyword evidence="1 3" id="KW-0807">Transducer</keyword>
<dbReference type="EMBL" id="BJYE01000057">
    <property type="protein sequence ID" value="GEN58016.1"/>
    <property type="molecule type" value="Genomic_DNA"/>
</dbReference>